<reference evidence="2 3" key="1">
    <citation type="submission" date="2020-04" db="EMBL/GenBank/DDBJ databases">
        <authorList>
            <person name="Wallbank WR R."/>
            <person name="Pardo Diaz C."/>
            <person name="Kozak K."/>
            <person name="Martin S."/>
            <person name="Jiggins C."/>
            <person name="Moest M."/>
            <person name="Warren A I."/>
            <person name="Byers J.R.P. K."/>
            <person name="Montejo-Kovacevich G."/>
            <person name="Yen C E."/>
        </authorList>
    </citation>
    <scope>NUCLEOTIDE SEQUENCE [LARGE SCALE GENOMIC DNA]</scope>
</reference>
<dbReference type="PANTHER" id="PTHR11360:SF93">
    <property type="entry name" value="MONOCARBOXYLATE TRANSPORTER 7-LIKE PROTEIN"/>
    <property type="match status" value="1"/>
</dbReference>
<dbReference type="InterPro" id="IPR036259">
    <property type="entry name" value="MFS_trans_sf"/>
</dbReference>
<dbReference type="OrthoDB" id="8181631at2759"/>
<dbReference type="SUPFAM" id="SSF103473">
    <property type="entry name" value="MFS general substrate transporter"/>
    <property type="match status" value="1"/>
</dbReference>
<feature type="transmembrane region" description="Helical" evidence="1">
    <location>
        <begin position="440"/>
        <end position="461"/>
    </location>
</feature>
<accession>A0A8S0ZKN9</accession>
<feature type="transmembrane region" description="Helical" evidence="1">
    <location>
        <begin position="343"/>
        <end position="362"/>
    </location>
</feature>
<organism evidence="2 3">
    <name type="scientific">Arctia plantaginis</name>
    <name type="common">Wood tiger moth</name>
    <name type="synonym">Phalaena plantaginis</name>
    <dbReference type="NCBI Taxonomy" id="874455"/>
    <lineage>
        <taxon>Eukaryota</taxon>
        <taxon>Metazoa</taxon>
        <taxon>Ecdysozoa</taxon>
        <taxon>Arthropoda</taxon>
        <taxon>Hexapoda</taxon>
        <taxon>Insecta</taxon>
        <taxon>Pterygota</taxon>
        <taxon>Neoptera</taxon>
        <taxon>Endopterygota</taxon>
        <taxon>Lepidoptera</taxon>
        <taxon>Glossata</taxon>
        <taxon>Ditrysia</taxon>
        <taxon>Noctuoidea</taxon>
        <taxon>Erebidae</taxon>
        <taxon>Arctiinae</taxon>
        <taxon>Arctia</taxon>
    </lineage>
</organism>
<dbReference type="EMBL" id="CADEBD010000294">
    <property type="protein sequence ID" value="CAB3234076.1"/>
    <property type="molecule type" value="Genomic_DNA"/>
</dbReference>
<evidence type="ECO:0000313" key="3">
    <source>
        <dbReference type="Proteomes" id="UP000494256"/>
    </source>
</evidence>
<dbReference type="Proteomes" id="UP000494256">
    <property type="component" value="Unassembled WGS sequence"/>
</dbReference>
<name>A0A8S0ZKN9_ARCPL</name>
<feature type="transmembrane region" description="Helical" evidence="1">
    <location>
        <begin position="596"/>
        <end position="617"/>
    </location>
</feature>
<protein>
    <recommendedName>
        <fullName evidence="4">Monocarboxylate transporter</fullName>
    </recommendedName>
</protein>
<keyword evidence="1" id="KW-1133">Transmembrane helix</keyword>
<feature type="transmembrane region" description="Helical" evidence="1">
    <location>
        <begin position="285"/>
        <end position="305"/>
    </location>
</feature>
<dbReference type="PANTHER" id="PTHR11360">
    <property type="entry name" value="MONOCARBOXYLATE TRANSPORTER"/>
    <property type="match status" value="1"/>
</dbReference>
<proteinExistence type="predicted"/>
<dbReference type="GO" id="GO:0022857">
    <property type="term" value="F:transmembrane transporter activity"/>
    <property type="evidence" value="ECO:0007669"/>
    <property type="project" value="InterPro"/>
</dbReference>
<feature type="transmembrane region" description="Helical" evidence="1">
    <location>
        <begin position="258"/>
        <end position="278"/>
    </location>
</feature>
<feature type="transmembrane region" description="Helical" evidence="1">
    <location>
        <begin position="473"/>
        <end position="496"/>
    </location>
</feature>
<keyword evidence="1" id="KW-0812">Transmembrane</keyword>
<feature type="transmembrane region" description="Helical" evidence="1">
    <location>
        <begin position="311"/>
        <end position="336"/>
    </location>
</feature>
<dbReference type="Gene3D" id="1.20.1250.20">
    <property type="entry name" value="MFS general substrate transporter like domains"/>
    <property type="match status" value="1"/>
</dbReference>
<evidence type="ECO:0000256" key="1">
    <source>
        <dbReference type="SAM" id="Phobius"/>
    </source>
</evidence>
<dbReference type="AlphaFoldDB" id="A0A8S0ZKN9"/>
<feature type="transmembrane region" description="Helical" evidence="1">
    <location>
        <begin position="533"/>
        <end position="555"/>
    </location>
</feature>
<keyword evidence="1" id="KW-0472">Membrane</keyword>
<gene>
    <name evidence="2" type="ORF">APLA_LOCUS6387</name>
</gene>
<dbReference type="Pfam" id="PF07690">
    <property type="entry name" value="MFS_1"/>
    <property type="match status" value="1"/>
</dbReference>
<feature type="transmembrane region" description="Helical" evidence="1">
    <location>
        <begin position="567"/>
        <end position="590"/>
    </location>
</feature>
<comment type="caution">
    <text evidence="2">The sequence shown here is derived from an EMBL/GenBank/DDBJ whole genome shotgun (WGS) entry which is preliminary data.</text>
</comment>
<feature type="transmembrane region" description="Helical" evidence="1">
    <location>
        <begin position="218"/>
        <end position="238"/>
    </location>
</feature>
<feature type="transmembrane region" description="Helical" evidence="1">
    <location>
        <begin position="508"/>
        <end position="527"/>
    </location>
</feature>
<dbReference type="InterPro" id="IPR050327">
    <property type="entry name" value="Proton-linked_MCT"/>
</dbReference>
<evidence type="ECO:0000313" key="2">
    <source>
        <dbReference type="EMBL" id="CAB3234076.1"/>
    </source>
</evidence>
<dbReference type="InterPro" id="IPR011701">
    <property type="entry name" value="MFS"/>
</dbReference>
<evidence type="ECO:0008006" key="4">
    <source>
        <dbReference type="Google" id="ProtNLM"/>
    </source>
</evidence>
<feature type="transmembrane region" description="Helical" evidence="1">
    <location>
        <begin position="374"/>
        <end position="393"/>
    </location>
</feature>
<sequence length="745" mass="80936">MFSKVIKWQVARARVRVRLQPWPADGPGLVVTVAVGFPAAAAPRPATPLSMPTTVLHQLHLFATLWGKKRLPPSMVTCNSKNESEVKNSRIAIGVKTLSVPQPLELANRSETFLREWELGGAMSFQWPPRIRAFLTPLDTSQEYLPRRHCGNPRNKDTRVLTSSLYEADGWPDGEEESTGGALRERELRSLHRTVPALRRRELDTRAIKHHFYPEGGWGWIVCGAAFLAHLLSTGLQLAYGALHVYALRHLGSHADHVVWAGAICVGVSRAAGALVAGQRRSPRLIALLGGLLLPLACLFTSFATQFHQTLLSYGVVLGVGCGLVREAAGLVLGAYFRRRRQFVELVAHAGGGVGIALFSVAYKEAVGKLGWRLGLQAVTGVLVLAFFLSAVYRSASLYHPQRRAILHLKNQRRKVKEKKALKRTPLIDLSSLQSRPAKVLLLAAGVAAFGVYTPVFFLALQGFQEGLEESALVLLQTFLGFAAVLGCAGFGLVLVRPSAQCLVSKQYLCQTALLGIGISMLALSSVEGYHGYVLFAWMYGLCLGGFLYSMKMLTMERVRGRHFTKVWGFVQGAEAIPVIVGVPMTGYINQQVPRAGFYFSTAATLAGALLLFFVGYSKREPEPPPPAPAPTVAESCPCVTPPPRCEPAWCACSAGGATAYCAWPGPTCGSRLPKSLSYAAPLDRVCCSAAHCPDCYRRAPPLRPSRSVPEGLAARGNTWSRGGSCRTGCRRREHHLIEQITTSV</sequence>